<dbReference type="Pfam" id="PF12631">
    <property type="entry name" value="MnmE_helical"/>
    <property type="match status" value="1"/>
</dbReference>
<dbReference type="SUPFAM" id="SSF103025">
    <property type="entry name" value="Folate-binding domain"/>
    <property type="match status" value="1"/>
</dbReference>
<dbReference type="NCBIfam" id="NF003661">
    <property type="entry name" value="PRK05291.1-3"/>
    <property type="match status" value="1"/>
</dbReference>
<feature type="region of interest" description="Disordered" evidence="6">
    <location>
        <begin position="31"/>
        <end position="51"/>
    </location>
</feature>
<dbReference type="PANTHER" id="PTHR42714:SF2">
    <property type="entry name" value="TRNA MODIFICATION GTPASE GTPBP3, MITOCHONDRIAL"/>
    <property type="match status" value="1"/>
</dbReference>
<keyword evidence="4 5" id="KW-0342">GTP-binding</keyword>
<protein>
    <submittedName>
        <fullName evidence="8">tRNA modification GTPase TrmE</fullName>
    </submittedName>
</protein>
<keyword evidence="9" id="KW-1185">Reference proteome</keyword>
<dbReference type="InterPro" id="IPR027266">
    <property type="entry name" value="TrmE/GcvT-like"/>
</dbReference>
<dbReference type="InterPro" id="IPR006073">
    <property type="entry name" value="GTP-bd"/>
</dbReference>
<dbReference type="InterPro" id="IPR031168">
    <property type="entry name" value="G_TrmE"/>
</dbReference>
<evidence type="ECO:0000256" key="2">
    <source>
        <dbReference type="ARBA" id="ARBA00022694"/>
    </source>
</evidence>
<dbReference type="Gene3D" id="3.30.1360.120">
    <property type="entry name" value="Probable tRNA modification gtpase trme, domain 1"/>
    <property type="match status" value="1"/>
</dbReference>
<dbReference type="EMBL" id="DF842145">
    <property type="protein sequence ID" value="GAT46199.1"/>
    <property type="molecule type" value="Genomic_DNA"/>
</dbReference>
<dbReference type="HAMAP" id="MF_00379">
    <property type="entry name" value="GTPase_MnmE"/>
    <property type="match status" value="1"/>
</dbReference>
<evidence type="ECO:0000256" key="6">
    <source>
        <dbReference type="SAM" id="MobiDB-lite"/>
    </source>
</evidence>
<dbReference type="InterPro" id="IPR005225">
    <property type="entry name" value="Small_GTP-bd"/>
</dbReference>
<dbReference type="Pfam" id="PF10396">
    <property type="entry name" value="TrmE_N"/>
    <property type="match status" value="1"/>
</dbReference>
<dbReference type="Gene3D" id="1.20.120.430">
    <property type="entry name" value="tRNA modification GTPase MnmE domain 2"/>
    <property type="match status" value="1"/>
</dbReference>
<organism evidence="8 9">
    <name type="scientific">Mycena chlorophos</name>
    <name type="common">Agaric fungus</name>
    <name type="synonym">Agaricus chlorophos</name>
    <dbReference type="NCBI Taxonomy" id="658473"/>
    <lineage>
        <taxon>Eukaryota</taxon>
        <taxon>Fungi</taxon>
        <taxon>Dikarya</taxon>
        <taxon>Basidiomycota</taxon>
        <taxon>Agaricomycotina</taxon>
        <taxon>Agaricomycetes</taxon>
        <taxon>Agaricomycetidae</taxon>
        <taxon>Agaricales</taxon>
        <taxon>Marasmiineae</taxon>
        <taxon>Mycenaceae</taxon>
        <taxon>Mycena</taxon>
    </lineage>
</organism>
<dbReference type="InterPro" id="IPR025867">
    <property type="entry name" value="MnmE_helical"/>
</dbReference>
<dbReference type="InterPro" id="IPR027368">
    <property type="entry name" value="MnmE_dom2"/>
</dbReference>
<sequence>MLLLRRALPPSTAYTTATRRLRVPSRISTLPHPHRLATTSSTTSIDPGFVPRPSDAQRKTIYALSTPPGKAGIAVVRISGPEVLQVWKHIVRRAEPEPWRMERCKIMHPTGGNMLDDGLAVYFKGPKSFTTEDVLELHIHSGRAIIASVLGALSHLPFCRPAEPGEFTRRAFLGGRLDLPQVEGLKDLIDAETEGQRRLALEAAGGAVSARFEDLRTGIIRCLAKIEALIDFSEGEDIEDGVYEDARNDATTLLATIRSYLGDNRRGEILRSGVHLTIFGPPNAGKSSLLNFLAQREAAIVTPVPGTTRDILELSLDIGGIPVIISDTAGLRPTDDLVEQIGVERARKAIQAADIALCVVSCEDTDATRSLPSAVADLVTERTFVLFNKSDLRPDASDNEPNNNNGTPTHWWTTSLKTGEGTAEFLTGFAQALKTRFDLDLDQDSPHTPLITHARHRVHLESAAGFIEAFLETTAEDVVIGAEELRYAAQAVGKVTGRIDVEDILDSLFRDFCIGK</sequence>
<dbReference type="SUPFAM" id="SSF52540">
    <property type="entry name" value="P-loop containing nucleoside triphosphate hydrolases"/>
    <property type="match status" value="1"/>
</dbReference>
<dbReference type="Pfam" id="PF01926">
    <property type="entry name" value="MMR_HSR1"/>
    <property type="match status" value="1"/>
</dbReference>
<dbReference type="Proteomes" id="UP000815677">
    <property type="component" value="Unassembled WGS sequence"/>
</dbReference>
<evidence type="ECO:0000256" key="5">
    <source>
        <dbReference type="RuleBase" id="RU003313"/>
    </source>
</evidence>
<dbReference type="NCBIfam" id="TIGR00231">
    <property type="entry name" value="small_GTP"/>
    <property type="match status" value="1"/>
</dbReference>
<evidence type="ECO:0000256" key="4">
    <source>
        <dbReference type="ARBA" id="ARBA00023134"/>
    </source>
</evidence>
<comment type="similarity">
    <text evidence="1 5">Belongs to the TRAFAC class TrmE-Era-EngA-EngB-Septin-like GTPase superfamily. TrmE GTPase family.</text>
</comment>
<dbReference type="Gene3D" id="3.40.50.300">
    <property type="entry name" value="P-loop containing nucleotide triphosphate hydrolases"/>
    <property type="match status" value="1"/>
</dbReference>
<evidence type="ECO:0000313" key="9">
    <source>
        <dbReference type="Proteomes" id="UP000815677"/>
    </source>
</evidence>
<accession>A0ABQ0L4X9</accession>
<evidence type="ECO:0000259" key="7">
    <source>
        <dbReference type="PROSITE" id="PS51709"/>
    </source>
</evidence>
<reference evidence="8" key="1">
    <citation type="submission" date="2014-09" db="EMBL/GenBank/DDBJ databases">
        <title>Genome sequence of the luminous mushroom Mycena chlorophos for searching fungal bioluminescence genes.</title>
        <authorList>
            <person name="Tanaka Y."/>
            <person name="Kasuga D."/>
            <person name="Oba Y."/>
            <person name="Hase S."/>
            <person name="Sato K."/>
            <person name="Oba Y."/>
            <person name="Sakakibara Y."/>
        </authorList>
    </citation>
    <scope>NUCLEOTIDE SEQUENCE</scope>
</reference>
<feature type="region of interest" description="Disordered" evidence="6">
    <location>
        <begin position="391"/>
        <end position="410"/>
    </location>
</feature>
<feature type="domain" description="TrmE-type G" evidence="7">
    <location>
        <begin position="273"/>
        <end position="438"/>
    </location>
</feature>
<dbReference type="InterPro" id="IPR018948">
    <property type="entry name" value="GTP-bd_TrmE_N"/>
</dbReference>
<name>A0ABQ0L4X9_MYCCL</name>
<proteinExistence type="inferred from homology"/>
<feature type="compositionally biased region" description="Polar residues" evidence="6">
    <location>
        <begin position="399"/>
        <end position="410"/>
    </location>
</feature>
<keyword evidence="3 5" id="KW-0547">Nucleotide-binding</keyword>
<dbReference type="CDD" id="cd14858">
    <property type="entry name" value="TrmE_N"/>
    <property type="match status" value="1"/>
</dbReference>
<dbReference type="InterPro" id="IPR027417">
    <property type="entry name" value="P-loop_NTPase"/>
</dbReference>
<dbReference type="InterPro" id="IPR004520">
    <property type="entry name" value="GTPase_MnmE"/>
</dbReference>
<evidence type="ECO:0000313" key="8">
    <source>
        <dbReference type="EMBL" id="GAT46199.1"/>
    </source>
</evidence>
<dbReference type="SUPFAM" id="SSF116878">
    <property type="entry name" value="TrmE connector domain"/>
    <property type="match status" value="1"/>
</dbReference>
<dbReference type="PANTHER" id="PTHR42714">
    <property type="entry name" value="TRNA MODIFICATION GTPASE GTPBP3"/>
    <property type="match status" value="1"/>
</dbReference>
<evidence type="ECO:0000256" key="3">
    <source>
        <dbReference type="ARBA" id="ARBA00022741"/>
    </source>
</evidence>
<dbReference type="CDD" id="cd04164">
    <property type="entry name" value="trmE"/>
    <property type="match status" value="1"/>
</dbReference>
<gene>
    <name evidence="8" type="ORF">MCHLO_03737</name>
</gene>
<dbReference type="PROSITE" id="PS51709">
    <property type="entry name" value="G_TRME"/>
    <property type="match status" value="1"/>
</dbReference>
<keyword evidence="2 5" id="KW-0819">tRNA processing</keyword>
<evidence type="ECO:0000256" key="1">
    <source>
        <dbReference type="ARBA" id="ARBA00011043"/>
    </source>
</evidence>
<dbReference type="NCBIfam" id="TIGR00450">
    <property type="entry name" value="mnmE_trmE_thdF"/>
    <property type="match status" value="1"/>
</dbReference>